<keyword evidence="1" id="KW-0456">Lyase</keyword>
<proteinExistence type="inferred from homology"/>
<evidence type="ECO:0000256" key="1">
    <source>
        <dbReference type="ARBA" id="ARBA00023239"/>
    </source>
</evidence>
<dbReference type="InterPro" id="IPR019888">
    <property type="entry name" value="Tscrpt_reg_AsnC-like"/>
</dbReference>
<dbReference type="EMBL" id="PNRF01000007">
    <property type="protein sequence ID" value="PMR77422.1"/>
    <property type="molecule type" value="Genomic_DNA"/>
</dbReference>
<dbReference type="Proteomes" id="UP000235803">
    <property type="component" value="Unassembled WGS sequence"/>
</dbReference>
<dbReference type="InterPro" id="IPR036388">
    <property type="entry name" value="WH-like_DNA-bd_sf"/>
</dbReference>
<dbReference type="InterPro" id="IPR053953">
    <property type="entry name" value="NirdL-like_HTH"/>
</dbReference>
<evidence type="ECO:0000256" key="7">
    <source>
        <dbReference type="ARBA" id="ARBA00048470"/>
    </source>
</evidence>
<dbReference type="Gene3D" id="1.10.10.10">
    <property type="entry name" value="Winged helix-like DNA-binding domain superfamily/Winged helix DNA-binding domain"/>
    <property type="match status" value="1"/>
</dbReference>
<dbReference type="AlphaFoldDB" id="A0A2N7UAG4"/>
<comment type="function">
    <text evidence="6">Involved in heme d1 biosynthesis. Catalyzes the decarboxylation of siroheme into didecarboxysiroheme.</text>
</comment>
<reference evidence="10 11" key="1">
    <citation type="submission" date="2018-01" db="EMBL/GenBank/DDBJ databases">
        <title>Halomonas endophytica sp. nov., isolated from storage liquid in the stems of Populus euphratica.</title>
        <authorList>
            <person name="Chen C."/>
        </authorList>
    </citation>
    <scope>NUCLEOTIDE SEQUENCE [LARGE SCALE GENOMIC DNA]</scope>
    <source>
        <strain evidence="10 11">MC28</strain>
    </source>
</reference>
<accession>A0A2N7UAG4</accession>
<evidence type="ECO:0000256" key="2">
    <source>
        <dbReference type="ARBA" id="ARBA00023444"/>
    </source>
</evidence>
<dbReference type="InterPro" id="IPR050684">
    <property type="entry name" value="HTH-Siroheme_Decarb"/>
</dbReference>
<dbReference type="GO" id="GO:0016829">
    <property type="term" value="F:lyase activity"/>
    <property type="evidence" value="ECO:0007669"/>
    <property type="project" value="UniProtKB-KW"/>
</dbReference>
<comment type="pathway">
    <text evidence="2">Porphyrin-containing compound metabolism.</text>
</comment>
<comment type="similarity">
    <text evidence="3">Belongs to the Ahb/Nir family.</text>
</comment>
<dbReference type="Gene3D" id="3.30.70.3460">
    <property type="match status" value="1"/>
</dbReference>
<gene>
    <name evidence="10" type="ORF">C1H69_02515</name>
</gene>
<dbReference type="SMART" id="SM00344">
    <property type="entry name" value="HTH_ASNC"/>
    <property type="match status" value="1"/>
</dbReference>
<keyword evidence="11" id="KW-1185">Reference proteome</keyword>
<comment type="catalytic activity">
    <reaction evidence="7">
        <text>siroheme + 2 H(+) = 12,18-didecarboxysiroheme + 2 CO2</text>
        <dbReference type="Rhea" id="RHEA:19093"/>
        <dbReference type="ChEBI" id="CHEBI:15378"/>
        <dbReference type="ChEBI" id="CHEBI:16526"/>
        <dbReference type="ChEBI" id="CHEBI:60052"/>
        <dbReference type="ChEBI" id="CHEBI:140497"/>
        <dbReference type="EC" id="4.1.1.111"/>
    </reaction>
</comment>
<dbReference type="Pfam" id="PF22451">
    <property type="entry name" value="NirdL-like_HTH"/>
    <property type="match status" value="1"/>
</dbReference>
<dbReference type="PANTHER" id="PTHR43413:SF1">
    <property type="entry name" value="SIROHEME DECARBOXYLASE NIRL SUBUNIT"/>
    <property type="match status" value="1"/>
</dbReference>
<dbReference type="Pfam" id="PF17805">
    <property type="entry name" value="AsnC_trans_reg2"/>
    <property type="match status" value="1"/>
</dbReference>
<evidence type="ECO:0000256" key="6">
    <source>
        <dbReference type="ARBA" id="ARBA00045291"/>
    </source>
</evidence>
<name>A0A2N7UAG4_9GAMM</name>
<dbReference type="EC" id="4.1.1.111" evidence="5"/>
<comment type="subunit">
    <text evidence="4">Probably forms a complex composed of NirD, NirL, NirG and NirH. All proteins are required for the total conversion of siroheme to didecarboxysiroheme.</text>
</comment>
<evidence type="ECO:0000256" key="4">
    <source>
        <dbReference type="ARBA" id="ARBA00023465"/>
    </source>
</evidence>
<evidence type="ECO:0000259" key="9">
    <source>
        <dbReference type="Pfam" id="PF22451"/>
    </source>
</evidence>
<dbReference type="PANTHER" id="PTHR43413">
    <property type="entry name" value="TRANSCRIPTIONAL REGULATOR, ASNC FAMILY"/>
    <property type="match status" value="1"/>
</dbReference>
<dbReference type="RefSeq" id="WP_102651836.1">
    <property type="nucleotide sequence ID" value="NZ_PNRF01000007.1"/>
</dbReference>
<feature type="domain" description="Siroheme decarboxylase NirL-like HTH" evidence="9">
    <location>
        <begin position="18"/>
        <end position="63"/>
    </location>
</feature>
<feature type="domain" description="Siroheme decarboxylase AsnC-like ligand binding" evidence="8">
    <location>
        <begin position="80"/>
        <end position="152"/>
    </location>
</feature>
<dbReference type="OrthoDB" id="9806536at2"/>
<sequence length="160" mass="17831">MTAERLSRPEPAELDVADRHIINRLQDGLPLVEAPYAAVAAELGLGEGELLYRLERLLEAGVLSRFGPMYHAERLGGGLTLAALSVPDADFERVTEAVNAFPEVAHNYRREHRLNMWFVLATETPERIGEVIEGIEAATGLPVFNMPKQEEFHVRLHLPV</sequence>
<organism evidence="10 11">
    <name type="scientific">Billgrantia endophytica</name>
    <dbReference type="NCBI Taxonomy" id="2033802"/>
    <lineage>
        <taxon>Bacteria</taxon>
        <taxon>Pseudomonadati</taxon>
        <taxon>Pseudomonadota</taxon>
        <taxon>Gammaproteobacteria</taxon>
        <taxon>Oceanospirillales</taxon>
        <taxon>Halomonadaceae</taxon>
        <taxon>Billgrantia</taxon>
    </lineage>
</organism>
<evidence type="ECO:0000256" key="5">
    <source>
        <dbReference type="ARBA" id="ARBA00023471"/>
    </source>
</evidence>
<comment type="caution">
    <text evidence="10">The sequence shown here is derived from an EMBL/GenBank/DDBJ whole genome shotgun (WGS) entry which is preliminary data.</text>
</comment>
<evidence type="ECO:0000256" key="3">
    <source>
        <dbReference type="ARBA" id="ARBA00023457"/>
    </source>
</evidence>
<dbReference type="InterPro" id="IPR040523">
    <property type="entry name" value="AsnC_trans_reg2"/>
</dbReference>
<protein>
    <recommendedName>
        <fullName evidence="5">siroheme decarboxylase</fullName>
        <ecNumber evidence="5">4.1.1.111</ecNumber>
    </recommendedName>
</protein>
<evidence type="ECO:0000259" key="8">
    <source>
        <dbReference type="Pfam" id="PF17805"/>
    </source>
</evidence>
<evidence type="ECO:0000313" key="11">
    <source>
        <dbReference type="Proteomes" id="UP000235803"/>
    </source>
</evidence>
<evidence type="ECO:0000313" key="10">
    <source>
        <dbReference type="EMBL" id="PMR77422.1"/>
    </source>
</evidence>